<proteinExistence type="inferred from homology"/>
<name>A0AAD7BYU4_9AGAR</name>
<evidence type="ECO:0000256" key="2">
    <source>
        <dbReference type="ARBA" id="ARBA00038334"/>
    </source>
</evidence>
<dbReference type="PRINTS" id="PR00412">
    <property type="entry name" value="EPOXHYDRLASE"/>
</dbReference>
<sequence length="384" mass="42115">MASSPLPGLAPGIHSRTLRINDLDMHLLEAAPPGNPDAPLVVLLHGFPELAYSWRKVIPRLVEAGYHVVAPDQRGYGRTQVVDSEGAVGYEDDLNPWRTTNLVKDIVTLVHTLGFTSVSAVVGHDSGSPIAGWCALIRPDVFKSVVMMSAPFTGPPAPKIPAPPPALDMPKAIGGLPTLSPPRKHYMLYYCTPTANADMLTAPEGLHAFFRAYYHVKSADWLPNGEPHPLEMSAAGLGELPRYYVMLKDETMPQAVISDAPSADEVATNEWLTESELGVYVSEYGRTGFQGGLNFYRTFFFNPAWGSDRELFAGKQIEVPALFISGKQDWGTFQFPGAVDVMKNKACKNMEDIVLIEGAGHWVQQEQSDKVVEQLLAFFRRHGN</sequence>
<dbReference type="InterPro" id="IPR000639">
    <property type="entry name" value="Epox_hydrolase-like"/>
</dbReference>
<evidence type="ECO:0000256" key="1">
    <source>
        <dbReference type="ARBA" id="ARBA00022801"/>
    </source>
</evidence>
<evidence type="ECO:0000313" key="5">
    <source>
        <dbReference type="Proteomes" id="UP001221142"/>
    </source>
</evidence>
<feature type="domain" description="AB hydrolase-1" evidence="3">
    <location>
        <begin position="39"/>
        <end position="156"/>
    </location>
</feature>
<dbReference type="Gene3D" id="3.40.50.1820">
    <property type="entry name" value="alpha/beta hydrolase"/>
    <property type="match status" value="1"/>
</dbReference>
<organism evidence="4 5">
    <name type="scientific">Roridomyces roridus</name>
    <dbReference type="NCBI Taxonomy" id="1738132"/>
    <lineage>
        <taxon>Eukaryota</taxon>
        <taxon>Fungi</taxon>
        <taxon>Dikarya</taxon>
        <taxon>Basidiomycota</taxon>
        <taxon>Agaricomycotina</taxon>
        <taxon>Agaricomycetes</taxon>
        <taxon>Agaricomycetidae</taxon>
        <taxon>Agaricales</taxon>
        <taxon>Marasmiineae</taxon>
        <taxon>Mycenaceae</taxon>
        <taxon>Roridomyces</taxon>
    </lineage>
</organism>
<dbReference type="AlphaFoldDB" id="A0AAD7BYU4"/>
<keyword evidence="5" id="KW-1185">Reference proteome</keyword>
<accession>A0AAD7BYU4</accession>
<dbReference type="InterPro" id="IPR029058">
    <property type="entry name" value="AB_hydrolase_fold"/>
</dbReference>
<keyword evidence="1" id="KW-0378">Hydrolase</keyword>
<gene>
    <name evidence="4" type="ORF">FB45DRAFT_909263</name>
</gene>
<comment type="similarity">
    <text evidence="2">Belongs to the AB hydrolase superfamily. Epoxide hydrolase family.</text>
</comment>
<dbReference type="GO" id="GO:0016787">
    <property type="term" value="F:hydrolase activity"/>
    <property type="evidence" value="ECO:0007669"/>
    <property type="project" value="UniProtKB-KW"/>
</dbReference>
<dbReference type="Pfam" id="PF00561">
    <property type="entry name" value="Abhydrolase_1"/>
    <property type="match status" value="1"/>
</dbReference>
<evidence type="ECO:0000313" key="4">
    <source>
        <dbReference type="EMBL" id="KAJ7634588.1"/>
    </source>
</evidence>
<protein>
    <submittedName>
        <fullName evidence="4">Alpha/beta-hydrolase</fullName>
    </submittedName>
</protein>
<dbReference type="EMBL" id="JARKIF010000007">
    <property type="protein sequence ID" value="KAJ7634588.1"/>
    <property type="molecule type" value="Genomic_DNA"/>
</dbReference>
<comment type="caution">
    <text evidence="4">The sequence shown here is derived from an EMBL/GenBank/DDBJ whole genome shotgun (WGS) entry which is preliminary data.</text>
</comment>
<dbReference type="InterPro" id="IPR000073">
    <property type="entry name" value="AB_hydrolase_1"/>
</dbReference>
<dbReference type="SUPFAM" id="SSF53474">
    <property type="entry name" value="alpha/beta-Hydrolases"/>
    <property type="match status" value="1"/>
</dbReference>
<evidence type="ECO:0000259" key="3">
    <source>
        <dbReference type="Pfam" id="PF00561"/>
    </source>
</evidence>
<dbReference type="Proteomes" id="UP001221142">
    <property type="component" value="Unassembled WGS sequence"/>
</dbReference>
<reference evidence="4" key="1">
    <citation type="submission" date="2023-03" db="EMBL/GenBank/DDBJ databases">
        <title>Massive genome expansion in bonnet fungi (Mycena s.s.) driven by repeated elements and novel gene families across ecological guilds.</title>
        <authorList>
            <consortium name="Lawrence Berkeley National Laboratory"/>
            <person name="Harder C.B."/>
            <person name="Miyauchi S."/>
            <person name="Viragh M."/>
            <person name="Kuo A."/>
            <person name="Thoen E."/>
            <person name="Andreopoulos B."/>
            <person name="Lu D."/>
            <person name="Skrede I."/>
            <person name="Drula E."/>
            <person name="Henrissat B."/>
            <person name="Morin E."/>
            <person name="Kohler A."/>
            <person name="Barry K."/>
            <person name="LaButti K."/>
            <person name="Morin E."/>
            <person name="Salamov A."/>
            <person name="Lipzen A."/>
            <person name="Mereny Z."/>
            <person name="Hegedus B."/>
            <person name="Baldrian P."/>
            <person name="Stursova M."/>
            <person name="Weitz H."/>
            <person name="Taylor A."/>
            <person name="Grigoriev I.V."/>
            <person name="Nagy L.G."/>
            <person name="Martin F."/>
            <person name="Kauserud H."/>
        </authorList>
    </citation>
    <scope>NUCLEOTIDE SEQUENCE</scope>
    <source>
        <strain evidence="4">9284</strain>
    </source>
</reference>
<dbReference type="PANTHER" id="PTHR43329">
    <property type="entry name" value="EPOXIDE HYDROLASE"/>
    <property type="match status" value="1"/>
</dbReference>